<evidence type="ECO:0000259" key="1">
    <source>
        <dbReference type="Pfam" id="PF00149"/>
    </source>
</evidence>
<feature type="domain" description="Calcineurin-like phosphoesterase" evidence="1">
    <location>
        <begin position="51"/>
        <end position="215"/>
    </location>
</feature>
<sequence>MRILKRLLLAVCLLFLLTAGCIFYAFKIEPFRITTNTFAINEGGSGSESVKIIQISDIHIKEDYTYKNLEKVVDRVNRQSPDFVVLTGDLYDNYAKYSDDSHIISALKKLHGEYGKIAIWGNRDYGGGAVRKYQEIMELSGFTLLKNENMSITMENGKKILFTGLDDSLLGQPLMPDMAGAEAVDFKILLTHEPDSVQEFWDTGHPLILSGHSHGGQIRIPFLPFVNERAVAATSLSSRYSGGMYQVGEKGTQKLYVNTGLGTTHISARFGVVPEITVFEIHL</sequence>
<protein>
    <submittedName>
        <fullName evidence="2">Metallophosphoesterase</fullName>
    </submittedName>
</protein>
<evidence type="ECO:0000313" key="3">
    <source>
        <dbReference type="Proteomes" id="UP000515789"/>
    </source>
</evidence>
<dbReference type="AlphaFoldDB" id="A0A7G5MRY4"/>
<accession>A0A7G5MRY4</accession>
<dbReference type="PANTHER" id="PTHR31302">
    <property type="entry name" value="TRANSMEMBRANE PROTEIN WITH METALLOPHOSPHOESTERASE DOMAIN-RELATED"/>
    <property type="match status" value="1"/>
</dbReference>
<dbReference type="InterPro" id="IPR051158">
    <property type="entry name" value="Metallophosphoesterase_sf"/>
</dbReference>
<dbReference type="GO" id="GO:0016020">
    <property type="term" value="C:membrane"/>
    <property type="evidence" value="ECO:0007669"/>
    <property type="project" value="GOC"/>
</dbReference>
<dbReference type="Pfam" id="PF00149">
    <property type="entry name" value="Metallophos"/>
    <property type="match status" value="1"/>
</dbReference>
<dbReference type="SUPFAM" id="SSF56300">
    <property type="entry name" value="Metallo-dependent phosphatases"/>
    <property type="match status" value="1"/>
</dbReference>
<dbReference type="PANTHER" id="PTHR31302:SF25">
    <property type="entry name" value="PHOSPHOESTERASE"/>
    <property type="match status" value="1"/>
</dbReference>
<gene>
    <name evidence="2" type="ORF">E5259_07105</name>
</gene>
<dbReference type="CDD" id="cd07385">
    <property type="entry name" value="MPP_YkuE_C"/>
    <property type="match status" value="1"/>
</dbReference>
<dbReference type="GO" id="GO:0009245">
    <property type="term" value="P:lipid A biosynthetic process"/>
    <property type="evidence" value="ECO:0007669"/>
    <property type="project" value="TreeGrafter"/>
</dbReference>
<evidence type="ECO:0000313" key="2">
    <source>
        <dbReference type="EMBL" id="QMW77377.1"/>
    </source>
</evidence>
<organism evidence="2 3">
    <name type="scientific">Blautia producta</name>
    <dbReference type="NCBI Taxonomy" id="33035"/>
    <lineage>
        <taxon>Bacteria</taxon>
        <taxon>Bacillati</taxon>
        <taxon>Bacillota</taxon>
        <taxon>Clostridia</taxon>
        <taxon>Lachnospirales</taxon>
        <taxon>Lachnospiraceae</taxon>
        <taxon>Blautia</taxon>
    </lineage>
</organism>
<dbReference type="PROSITE" id="PS51257">
    <property type="entry name" value="PROKAR_LIPOPROTEIN"/>
    <property type="match status" value="1"/>
</dbReference>
<dbReference type="InterPro" id="IPR004843">
    <property type="entry name" value="Calcineurin-like_PHP"/>
</dbReference>
<reference evidence="2 3" key="1">
    <citation type="submission" date="2019-04" db="EMBL/GenBank/DDBJ databases">
        <authorList>
            <person name="Schori C."/>
            <person name="Ahrens C."/>
        </authorList>
    </citation>
    <scope>NUCLEOTIDE SEQUENCE [LARGE SCALE GENOMIC DNA]</scope>
    <source>
        <strain evidence="2 3">DSM 2950</strain>
    </source>
</reference>
<proteinExistence type="predicted"/>
<dbReference type="Gene3D" id="3.60.21.10">
    <property type="match status" value="1"/>
</dbReference>
<dbReference type="GeneID" id="75055409"/>
<dbReference type="InterPro" id="IPR029052">
    <property type="entry name" value="Metallo-depent_PP-like"/>
</dbReference>
<name>A0A7G5MRY4_9FIRM</name>
<dbReference type="Proteomes" id="UP000515789">
    <property type="component" value="Chromosome"/>
</dbReference>
<dbReference type="GO" id="GO:0008758">
    <property type="term" value="F:UDP-2,3-diacylglucosamine hydrolase activity"/>
    <property type="evidence" value="ECO:0007669"/>
    <property type="project" value="TreeGrafter"/>
</dbReference>
<dbReference type="RefSeq" id="WP_018598544.1">
    <property type="nucleotide sequence ID" value="NZ_CABLBP010000010.1"/>
</dbReference>
<dbReference type="EMBL" id="CP039126">
    <property type="protein sequence ID" value="QMW77377.1"/>
    <property type="molecule type" value="Genomic_DNA"/>
</dbReference>